<feature type="transmembrane region" description="Helical" evidence="5">
    <location>
        <begin position="59"/>
        <end position="77"/>
    </location>
</feature>
<evidence type="ECO:0000313" key="7">
    <source>
        <dbReference type="Proteomes" id="UP000215335"/>
    </source>
</evidence>
<keyword evidence="2 5" id="KW-0812">Transmembrane</keyword>
<keyword evidence="7" id="KW-1185">Reference proteome</keyword>
<dbReference type="EMBL" id="NNAY01001362">
    <property type="protein sequence ID" value="OXU24239.1"/>
    <property type="molecule type" value="Genomic_DNA"/>
</dbReference>
<comment type="subcellular location">
    <subcellularLocation>
        <location evidence="5">Endoplasmic reticulum membrane</location>
        <topology evidence="5">Multi-pass membrane protein</topology>
    </subcellularLocation>
    <subcellularLocation>
        <location evidence="1">Membrane</location>
        <topology evidence="1">Multi-pass membrane protein</topology>
    </subcellularLocation>
</comment>
<proteinExistence type="inferred from homology"/>
<protein>
    <recommendedName>
        <fullName evidence="5">Phosphatidylinositol-glycan biosynthesis class W protein</fullName>
        <ecNumber evidence="5">2.3.-.-</ecNumber>
    </recommendedName>
</protein>
<comment type="function">
    <text evidence="5">A acetyltransferase, which acetylates the inositol ring of phosphatidylinositol during biosynthesis of GPI-anchor.</text>
</comment>
<keyword evidence="5" id="KW-0256">Endoplasmic reticulum</keyword>
<dbReference type="GO" id="GO:0072659">
    <property type="term" value="P:protein localization to plasma membrane"/>
    <property type="evidence" value="ECO:0007669"/>
    <property type="project" value="TreeGrafter"/>
</dbReference>
<comment type="similarity">
    <text evidence="5">Belongs to the PIGW family.</text>
</comment>
<dbReference type="STRING" id="543379.A0A232F0Z7"/>
<dbReference type="UniPathway" id="UPA00196"/>
<comment type="caution">
    <text evidence="6">The sequence shown here is derived from an EMBL/GenBank/DDBJ whole genome shotgun (WGS) entry which is preliminary data.</text>
</comment>
<evidence type="ECO:0000256" key="4">
    <source>
        <dbReference type="ARBA" id="ARBA00023136"/>
    </source>
</evidence>
<feature type="transmembrane region" description="Helical" evidence="5">
    <location>
        <begin position="121"/>
        <end position="143"/>
    </location>
</feature>
<sequence length="509" mass="57424">MENDYQRYRRQQEEAVSNNAGTSASEVLFAILPNICSILLALTLITLAGPQINKQTRILIEFCITIVPCVLCCTVLSEKVIAVSQIFLIVSAANIMLTLACKPRDSFKAFPASQNASKLGFITNFRALTNIMTAVCILAVDFTCFPRKFVKTETYGYSLMDTGVGFYIIANAIVSPEARSVEAIQKTPFFEGLKKTLKGCVPLIALGLIRFVSVELLGYQRHVSEYGVHWNFFLTLACVKLFTGVLSKNLSSKYALPTGLWILAMHEYALSTKGLKEWVLSDEPRKDLLSANREGWVSIPGYVGLYLLGIALGKLIHSSYQKTTDNQLIFNIKFSGYQFHIEYTRSMFLTIKLYALASVAFYATYYCEQYFRISRRLANSGYCAWILTLSTLVLTFLLMIDVIMECITGCLRDKSRRKISKQLRRDDLNAKESINIVKTLEIFEAINDNGLLFFLFANLLTGTINMAMKTLHADELRSLTVIITYMVVNVTFVLLRYRARYILSAKKIN</sequence>
<dbReference type="PANTHER" id="PTHR20661">
    <property type="entry name" value="PHOSPHATIDYLINOSITOL-GLYCAN BIOSYNTHESIS CLASS W PROTEIN"/>
    <property type="match status" value="1"/>
</dbReference>
<feature type="transmembrane region" description="Helical" evidence="5">
    <location>
        <begin position="347"/>
        <end position="365"/>
    </location>
</feature>
<dbReference type="GO" id="GO:0005789">
    <property type="term" value="C:endoplasmic reticulum membrane"/>
    <property type="evidence" value="ECO:0007669"/>
    <property type="project" value="UniProtKB-SubCell"/>
</dbReference>
<feature type="transmembrane region" description="Helical" evidence="5">
    <location>
        <begin position="295"/>
        <end position="316"/>
    </location>
</feature>
<dbReference type="PIRSF" id="PIRSF017321">
    <property type="entry name" value="GWT1"/>
    <property type="match status" value="1"/>
</dbReference>
<organism evidence="6 7">
    <name type="scientific">Trichomalopsis sarcophagae</name>
    <dbReference type="NCBI Taxonomy" id="543379"/>
    <lineage>
        <taxon>Eukaryota</taxon>
        <taxon>Metazoa</taxon>
        <taxon>Ecdysozoa</taxon>
        <taxon>Arthropoda</taxon>
        <taxon>Hexapoda</taxon>
        <taxon>Insecta</taxon>
        <taxon>Pterygota</taxon>
        <taxon>Neoptera</taxon>
        <taxon>Endopterygota</taxon>
        <taxon>Hymenoptera</taxon>
        <taxon>Apocrita</taxon>
        <taxon>Proctotrupomorpha</taxon>
        <taxon>Chalcidoidea</taxon>
        <taxon>Pteromalidae</taxon>
        <taxon>Pteromalinae</taxon>
        <taxon>Trichomalopsis</taxon>
    </lineage>
</organism>
<feature type="transmembrane region" description="Helical" evidence="5">
    <location>
        <begin position="27"/>
        <end position="47"/>
    </location>
</feature>
<dbReference type="OrthoDB" id="15270at2759"/>
<evidence type="ECO:0000313" key="6">
    <source>
        <dbReference type="EMBL" id="OXU24239.1"/>
    </source>
</evidence>
<reference evidence="6 7" key="1">
    <citation type="journal article" date="2017" name="Curr. Biol.">
        <title>The Evolution of Venom by Co-option of Single-Copy Genes.</title>
        <authorList>
            <person name="Martinson E.O."/>
            <person name="Mrinalini"/>
            <person name="Kelkar Y.D."/>
            <person name="Chang C.H."/>
            <person name="Werren J.H."/>
        </authorList>
    </citation>
    <scope>NUCLEOTIDE SEQUENCE [LARGE SCALE GENOMIC DNA]</scope>
    <source>
        <strain evidence="6 7">Alberta</strain>
        <tissue evidence="6">Whole body</tissue>
    </source>
</reference>
<feature type="transmembrane region" description="Helical" evidence="5">
    <location>
        <begin position="479"/>
        <end position="497"/>
    </location>
</feature>
<gene>
    <name evidence="6" type="ORF">TSAR_002193</name>
</gene>
<dbReference type="EC" id="2.3.-.-" evidence="5"/>
<dbReference type="GO" id="GO:0032216">
    <property type="term" value="F:glucosaminyl-phosphatidylinositol O-acyltransferase activity"/>
    <property type="evidence" value="ECO:0007669"/>
    <property type="project" value="TreeGrafter"/>
</dbReference>
<comment type="caution">
    <text evidence="5">Lacks conserved residue(s) required for the propagation of feature annotation.</text>
</comment>
<keyword evidence="5" id="KW-0337">GPI-anchor biosynthesis</keyword>
<dbReference type="GO" id="GO:0006506">
    <property type="term" value="P:GPI anchor biosynthetic process"/>
    <property type="evidence" value="ECO:0007669"/>
    <property type="project" value="UniProtKB-UniPathway"/>
</dbReference>
<evidence type="ECO:0000256" key="5">
    <source>
        <dbReference type="RuleBase" id="RU280819"/>
    </source>
</evidence>
<accession>A0A232F0Z7</accession>
<dbReference type="Pfam" id="PF06423">
    <property type="entry name" value="GWT1"/>
    <property type="match status" value="1"/>
</dbReference>
<evidence type="ECO:0000256" key="2">
    <source>
        <dbReference type="ARBA" id="ARBA00022692"/>
    </source>
</evidence>
<evidence type="ECO:0000256" key="3">
    <source>
        <dbReference type="ARBA" id="ARBA00022989"/>
    </source>
</evidence>
<name>A0A232F0Z7_9HYME</name>
<feature type="transmembrane region" description="Helical" evidence="5">
    <location>
        <begin position="385"/>
        <end position="411"/>
    </location>
</feature>
<keyword evidence="4 5" id="KW-0472">Membrane</keyword>
<dbReference type="InterPro" id="IPR009447">
    <property type="entry name" value="PIGW/GWT1"/>
</dbReference>
<dbReference type="PANTHER" id="PTHR20661:SF0">
    <property type="entry name" value="PHOSPHATIDYLINOSITOL-GLYCAN BIOSYNTHESIS CLASS W PROTEIN"/>
    <property type="match status" value="1"/>
</dbReference>
<keyword evidence="3 5" id="KW-1133">Transmembrane helix</keyword>
<dbReference type="AlphaFoldDB" id="A0A232F0Z7"/>
<feature type="transmembrane region" description="Helical" evidence="5">
    <location>
        <begin position="83"/>
        <end position="101"/>
    </location>
</feature>
<keyword evidence="5" id="KW-0808">Transferase</keyword>
<comment type="pathway">
    <text evidence="5">Glycolipid biosynthesis; glycosylphosphatidylinositol-anchor biosynthesis.</text>
</comment>
<dbReference type="Proteomes" id="UP000215335">
    <property type="component" value="Unassembled WGS sequence"/>
</dbReference>
<evidence type="ECO:0000256" key="1">
    <source>
        <dbReference type="ARBA" id="ARBA00004141"/>
    </source>
</evidence>
<keyword evidence="5" id="KW-0012">Acyltransferase</keyword>